<name>M7BHV2_CHEMY</name>
<evidence type="ECO:0000259" key="2">
    <source>
        <dbReference type="Pfam" id="PF13837"/>
    </source>
</evidence>
<dbReference type="Proteomes" id="UP000031443">
    <property type="component" value="Unassembled WGS sequence"/>
</dbReference>
<reference evidence="4" key="1">
    <citation type="journal article" date="2013" name="Nat. Genet.">
        <title>The draft genomes of soft-shell turtle and green sea turtle yield insights into the development and evolution of the turtle-specific body plan.</title>
        <authorList>
            <person name="Wang Z."/>
            <person name="Pascual-Anaya J."/>
            <person name="Zadissa A."/>
            <person name="Li W."/>
            <person name="Niimura Y."/>
            <person name="Huang Z."/>
            <person name="Li C."/>
            <person name="White S."/>
            <person name="Xiong Z."/>
            <person name="Fang D."/>
            <person name="Wang B."/>
            <person name="Ming Y."/>
            <person name="Chen Y."/>
            <person name="Zheng Y."/>
            <person name="Kuraku S."/>
            <person name="Pignatelli M."/>
            <person name="Herrero J."/>
            <person name="Beal K."/>
            <person name="Nozawa M."/>
            <person name="Li Q."/>
            <person name="Wang J."/>
            <person name="Zhang H."/>
            <person name="Yu L."/>
            <person name="Shigenobu S."/>
            <person name="Wang J."/>
            <person name="Liu J."/>
            <person name="Flicek P."/>
            <person name="Searle S."/>
            <person name="Wang J."/>
            <person name="Kuratani S."/>
            <person name="Yin Y."/>
            <person name="Aken B."/>
            <person name="Zhang G."/>
            <person name="Irie N."/>
        </authorList>
    </citation>
    <scope>NUCLEOTIDE SEQUENCE [LARGE SCALE GENOMIC DNA]</scope>
</reference>
<evidence type="ECO:0000256" key="1">
    <source>
        <dbReference type="SAM" id="MobiDB-lite"/>
    </source>
</evidence>
<sequence length="218" mass="24061">MPPRARQSPVWSNGEVLDLISVWGKEAVQSQLRFSRRNYDTFGQISRDMMERGHDRDALHCRVKVKELWNAYHKACKANRCSGAAPATRRFYEELDAILGADPTSTPSTTMDTSEAVAAQSSTRQEEESGSEGAEEDRGAEPEDGPGGSLLHTGKQLKGQDRSRTVVEDPPCFPGDPQQQDIFQDELLWKMWGQCSVQEPPAAVGSPQGTEPQGTVRT</sequence>
<gene>
    <name evidence="3" type="ORF">UY3_11205</name>
</gene>
<feature type="compositionally biased region" description="Basic and acidic residues" evidence="1">
    <location>
        <begin position="158"/>
        <end position="167"/>
    </location>
</feature>
<feature type="domain" description="Myb/SANT-like DNA-binding" evidence="2">
    <location>
        <begin position="10"/>
        <end position="98"/>
    </location>
</feature>
<evidence type="ECO:0000313" key="4">
    <source>
        <dbReference type="Proteomes" id="UP000031443"/>
    </source>
</evidence>
<dbReference type="Gene3D" id="1.10.10.60">
    <property type="entry name" value="Homeodomain-like"/>
    <property type="match status" value="1"/>
</dbReference>
<feature type="region of interest" description="Disordered" evidence="1">
    <location>
        <begin position="198"/>
        <end position="218"/>
    </location>
</feature>
<dbReference type="EMBL" id="KB544241">
    <property type="protein sequence ID" value="EMP31663.1"/>
    <property type="molecule type" value="Genomic_DNA"/>
</dbReference>
<dbReference type="PANTHER" id="PTHR47595:SF1">
    <property type="entry name" value="MYB_SANT-LIKE DNA-BINDING DOMAIN-CONTAINING PROTEIN"/>
    <property type="match status" value="1"/>
</dbReference>
<dbReference type="AlphaFoldDB" id="M7BHV2"/>
<dbReference type="Pfam" id="PF13837">
    <property type="entry name" value="Myb_DNA-bind_4"/>
    <property type="match status" value="1"/>
</dbReference>
<protein>
    <submittedName>
        <fullName evidence="3">Zinc finger and SCAN domain-containing protein 29</fullName>
    </submittedName>
</protein>
<dbReference type="PANTHER" id="PTHR47595">
    <property type="entry name" value="HEAT SHOCK 70 KDA PROTEIN 14"/>
    <property type="match status" value="1"/>
</dbReference>
<keyword evidence="4" id="KW-1185">Reference proteome</keyword>
<dbReference type="InterPro" id="IPR044822">
    <property type="entry name" value="Myb_DNA-bind_4"/>
</dbReference>
<feature type="compositionally biased region" description="Low complexity" evidence="1">
    <location>
        <begin position="102"/>
        <end position="114"/>
    </location>
</feature>
<evidence type="ECO:0000313" key="3">
    <source>
        <dbReference type="EMBL" id="EMP31663.1"/>
    </source>
</evidence>
<organism evidence="3 4">
    <name type="scientific">Chelonia mydas</name>
    <name type="common">Green sea-turtle</name>
    <name type="synonym">Chelonia agassizi</name>
    <dbReference type="NCBI Taxonomy" id="8469"/>
    <lineage>
        <taxon>Eukaryota</taxon>
        <taxon>Metazoa</taxon>
        <taxon>Chordata</taxon>
        <taxon>Craniata</taxon>
        <taxon>Vertebrata</taxon>
        <taxon>Euteleostomi</taxon>
        <taxon>Archelosauria</taxon>
        <taxon>Testudinata</taxon>
        <taxon>Testudines</taxon>
        <taxon>Cryptodira</taxon>
        <taxon>Durocryptodira</taxon>
        <taxon>Americhelydia</taxon>
        <taxon>Chelonioidea</taxon>
        <taxon>Cheloniidae</taxon>
        <taxon>Chelonia</taxon>
    </lineage>
</organism>
<feature type="region of interest" description="Disordered" evidence="1">
    <location>
        <begin position="102"/>
        <end position="181"/>
    </location>
</feature>
<proteinExistence type="predicted"/>
<feature type="compositionally biased region" description="Polar residues" evidence="1">
    <location>
        <begin position="207"/>
        <end position="218"/>
    </location>
</feature>
<accession>M7BHV2</accession>